<feature type="region of interest" description="Disordered" evidence="1">
    <location>
        <begin position="819"/>
        <end position="850"/>
    </location>
</feature>
<feature type="compositionally biased region" description="Gly residues" evidence="1">
    <location>
        <begin position="673"/>
        <end position="694"/>
    </location>
</feature>
<feature type="compositionally biased region" description="Polar residues" evidence="1">
    <location>
        <begin position="497"/>
        <end position="512"/>
    </location>
</feature>
<feature type="region of interest" description="Disordered" evidence="1">
    <location>
        <begin position="137"/>
        <end position="184"/>
    </location>
</feature>
<feature type="compositionally biased region" description="Polar residues" evidence="1">
    <location>
        <begin position="387"/>
        <end position="400"/>
    </location>
</feature>
<feature type="compositionally biased region" description="Low complexity" evidence="1">
    <location>
        <begin position="1273"/>
        <end position="1284"/>
    </location>
</feature>
<feature type="compositionally biased region" description="Gly residues" evidence="1">
    <location>
        <begin position="931"/>
        <end position="949"/>
    </location>
</feature>
<feature type="compositionally biased region" description="Basic and acidic residues" evidence="1">
    <location>
        <begin position="1194"/>
        <end position="1215"/>
    </location>
</feature>
<dbReference type="PANTHER" id="PTHR47431">
    <property type="entry name" value="ZN(II)2CYS6 TRANSCRIPTION FACTOR (EUROFUNG)-RELATED"/>
    <property type="match status" value="1"/>
</dbReference>
<reference evidence="2" key="1">
    <citation type="submission" date="2016-04" db="EMBL/GenBank/DDBJ databases">
        <authorList>
            <person name="Nguyen H.D."/>
            <person name="Samba Siva P."/>
            <person name="Cullis J."/>
            <person name="Levesque C.A."/>
            <person name="Hambleton S."/>
        </authorList>
    </citation>
    <scope>NUCLEOTIDE SEQUENCE</scope>
    <source>
        <strain evidence="2">DAOMC 236416</strain>
    </source>
</reference>
<dbReference type="PROSITE" id="PS50048">
    <property type="entry name" value="ZN2_CY6_FUNGAL_2"/>
    <property type="match status" value="1"/>
</dbReference>
<dbReference type="SMART" id="SM00066">
    <property type="entry name" value="GAL4"/>
    <property type="match status" value="1"/>
</dbReference>
<keyword evidence="3" id="KW-1185">Reference proteome</keyword>
<feature type="compositionally biased region" description="Low complexity" evidence="1">
    <location>
        <begin position="471"/>
        <end position="485"/>
    </location>
</feature>
<protein>
    <submittedName>
        <fullName evidence="2">Uncharacterized protein</fullName>
    </submittedName>
</protein>
<feature type="compositionally biased region" description="Polar residues" evidence="1">
    <location>
        <begin position="158"/>
        <end position="184"/>
    </location>
</feature>
<dbReference type="EMBL" id="LWDF02000246">
    <property type="protein sequence ID" value="KAE8251441.1"/>
    <property type="molecule type" value="Genomic_DNA"/>
</dbReference>
<feature type="compositionally biased region" description="Gly residues" evidence="1">
    <location>
        <begin position="1096"/>
        <end position="1111"/>
    </location>
</feature>
<feature type="compositionally biased region" description="Basic and acidic residues" evidence="1">
    <location>
        <begin position="640"/>
        <end position="649"/>
    </location>
</feature>
<feature type="region of interest" description="Disordered" evidence="1">
    <location>
        <begin position="1346"/>
        <end position="1400"/>
    </location>
</feature>
<reference evidence="2" key="2">
    <citation type="journal article" date="2019" name="IMA Fungus">
        <title>Genome sequencing and comparison of five Tilletia species to identify candidate genes for the detection of regulated species infecting wheat.</title>
        <authorList>
            <person name="Nguyen H.D.T."/>
            <person name="Sultana T."/>
            <person name="Kesanakurti P."/>
            <person name="Hambleton S."/>
        </authorList>
    </citation>
    <scope>NUCLEOTIDE SEQUENCE</scope>
    <source>
        <strain evidence="2">DAOMC 236416</strain>
    </source>
</reference>
<evidence type="ECO:0000313" key="3">
    <source>
        <dbReference type="Proteomes" id="UP000077521"/>
    </source>
</evidence>
<feature type="compositionally biased region" description="Gly residues" evidence="1">
    <location>
        <begin position="653"/>
        <end position="662"/>
    </location>
</feature>
<feature type="region of interest" description="Disordered" evidence="1">
    <location>
        <begin position="1186"/>
        <end position="1305"/>
    </location>
</feature>
<dbReference type="PANTHER" id="PTHR47431:SF1">
    <property type="entry name" value="ZN(II)2CYS6 TRANSCRIPTION FACTOR (EUROFUNG)"/>
    <property type="match status" value="1"/>
</dbReference>
<feature type="compositionally biased region" description="Polar residues" evidence="1">
    <location>
        <begin position="1216"/>
        <end position="1236"/>
    </location>
</feature>
<feature type="region of interest" description="Disordered" evidence="1">
    <location>
        <begin position="923"/>
        <end position="951"/>
    </location>
</feature>
<feature type="compositionally biased region" description="Polar residues" evidence="1">
    <location>
        <begin position="840"/>
        <end position="850"/>
    </location>
</feature>
<gene>
    <name evidence="2" type="ORF">A4X13_0g3990</name>
</gene>
<name>A0A177T7Y3_9BASI</name>
<dbReference type="InterPro" id="IPR036864">
    <property type="entry name" value="Zn2-C6_fun-type_DNA-bd_sf"/>
</dbReference>
<dbReference type="GO" id="GO:0008270">
    <property type="term" value="F:zinc ion binding"/>
    <property type="evidence" value="ECO:0007669"/>
    <property type="project" value="InterPro"/>
</dbReference>
<feature type="compositionally biased region" description="Low complexity" evidence="1">
    <location>
        <begin position="63"/>
        <end position="72"/>
    </location>
</feature>
<feature type="region of interest" description="Disordered" evidence="1">
    <location>
        <begin position="340"/>
        <end position="400"/>
    </location>
</feature>
<comment type="caution">
    <text evidence="2">The sequence shown here is derived from an EMBL/GenBank/DDBJ whole genome shotgun (WGS) entry which is preliminary data.</text>
</comment>
<dbReference type="CDD" id="cd00067">
    <property type="entry name" value="GAL4"/>
    <property type="match status" value="1"/>
</dbReference>
<feature type="compositionally biased region" description="Polar residues" evidence="1">
    <location>
        <begin position="50"/>
        <end position="61"/>
    </location>
</feature>
<dbReference type="SUPFAM" id="SSF57701">
    <property type="entry name" value="Zn2/Cys6 DNA-binding domain"/>
    <property type="match status" value="1"/>
</dbReference>
<feature type="region of interest" description="Disordered" evidence="1">
    <location>
        <begin position="1096"/>
        <end position="1122"/>
    </location>
</feature>
<dbReference type="Proteomes" id="UP000077521">
    <property type="component" value="Unassembled WGS sequence"/>
</dbReference>
<feature type="region of interest" description="Disordered" evidence="1">
    <location>
        <begin position="635"/>
        <end position="702"/>
    </location>
</feature>
<feature type="region of interest" description="Disordered" evidence="1">
    <location>
        <begin position="471"/>
        <end position="512"/>
    </location>
</feature>
<dbReference type="GO" id="GO:0000981">
    <property type="term" value="F:DNA-binding transcription factor activity, RNA polymerase II-specific"/>
    <property type="evidence" value="ECO:0007669"/>
    <property type="project" value="InterPro"/>
</dbReference>
<organism evidence="2 3">
    <name type="scientific">Tilletia indica</name>
    <dbReference type="NCBI Taxonomy" id="43049"/>
    <lineage>
        <taxon>Eukaryota</taxon>
        <taxon>Fungi</taxon>
        <taxon>Dikarya</taxon>
        <taxon>Basidiomycota</taxon>
        <taxon>Ustilaginomycotina</taxon>
        <taxon>Exobasidiomycetes</taxon>
        <taxon>Tilletiales</taxon>
        <taxon>Tilletiaceae</taxon>
        <taxon>Tilletia</taxon>
    </lineage>
</organism>
<feature type="compositionally biased region" description="Polar residues" evidence="1">
    <location>
        <begin position="341"/>
        <end position="358"/>
    </location>
</feature>
<dbReference type="Pfam" id="PF00172">
    <property type="entry name" value="Zn_clus"/>
    <property type="match status" value="1"/>
</dbReference>
<feature type="compositionally biased region" description="Gly residues" evidence="1">
    <location>
        <begin position="822"/>
        <end position="838"/>
    </location>
</feature>
<feature type="compositionally biased region" description="Low complexity" evidence="1">
    <location>
        <begin position="1240"/>
        <end position="1263"/>
    </location>
</feature>
<dbReference type="InterPro" id="IPR001138">
    <property type="entry name" value="Zn2Cys6_DnaBD"/>
</dbReference>
<accession>A0A177T7Y3</accession>
<feature type="compositionally biased region" description="Polar residues" evidence="1">
    <location>
        <begin position="1372"/>
        <end position="1391"/>
    </location>
</feature>
<evidence type="ECO:0000313" key="2">
    <source>
        <dbReference type="EMBL" id="KAE8251441.1"/>
    </source>
</evidence>
<feature type="compositionally biased region" description="Low complexity" evidence="1">
    <location>
        <begin position="359"/>
        <end position="386"/>
    </location>
</feature>
<proteinExistence type="predicted"/>
<dbReference type="Gene3D" id="4.10.240.10">
    <property type="entry name" value="Zn(2)-C6 fungal-type DNA-binding domain"/>
    <property type="match status" value="1"/>
</dbReference>
<feature type="region of interest" description="Disordered" evidence="1">
    <location>
        <begin position="1"/>
        <end position="72"/>
    </location>
</feature>
<evidence type="ECO:0000256" key="1">
    <source>
        <dbReference type="SAM" id="MobiDB-lite"/>
    </source>
</evidence>
<sequence>MPKVPSNIHHGRTVPSPYETAPSSHHEHSSFRHTPPSSQQSSAVGALGGSPSQDTSSNAPTPSKDSSGRSVVSSACLSCRAAKRRCDGERPICTPCIQRGATPDMAPEAGGCHYVASKRGGPRYKGVRGAAAVAKTEQRKMKKQALATAKSGGESGAGSDTSMPPSASSMLSGDSSEGMMSQASANAARDVYMHPLSAPQHSAYGHPADGTRPPPQMSTNGFLPPTVPSSTMHRIGAPTMHLPQPHALRHPHAGQERDMYVGPGPPHHHHVLPPVSTGMGRLPPALGSAGPQENITPAMSLLHMSGSATSASSQPCFDRGSGSPAGVAVERGHGIGYPPHNSGNTSISTGGHHSQGWRTSTFPPTSAASSHVRTGSYSSSSGPHGHLQQTYPPVSLPAPNSSAAVRNSIDYGNNMSHRNFPISPANTWTTYPVGGASPASLTSGVAMMNTGSGRSAGSRMSVSHNMPAPISAASSAAVPHSNNAPRPSSGHLGPNAGYSNMNSAGPSPTTTIISMPHQTMVLPIPEVYADSMTLVGDLSYEKLEMWSKLQQYQLPASNTAAAVGSAAILQTASTSQGGMPLGVATATNAQLGESAQGRKHGDGAVSPTSMPHDAHIAFSEFLQKLETLPKAGVIGGAPHEGGEHGDEHHHHAGGFGHGGGMVGMDENDDSDGGGRGGVGGSGESGIGDGEGSDGAEGRGRLRGTFDTERRVKALLTDYYQLVYPASPVMLPPTHLSSLTFHYCESGPNALHAAISASIAQHLSDSEAQKTLQEDAALSLALSLGKRGGPAELTRLEVAAHHAASAEMLLISVAEQLANASGGTSGPGSPHGLGVGGAHQQGISTASPGSVSTAGGVFASNPFRSAPPDLELVLIEYVAARVLLSQYYYGQCGHRGHKLGYTHALRAWESAQSLVLTMESDEGPKSEAMMMGSGGGGGGSGGSGESGSGSTGHMMAPGGFSQAQKVEWGRRTYHTCFSAVVVLATTGGFEPVQAAQTVLTALQTRPSLGNDDAAWGTLIRGSHYVCATYQALYDLESLRRGDAASFGTVVRSQADAYGVRNEIFARMSHLDVDMANYCVYDPEWAVGQRGGAAGGGPGLHFGSRAGRGGTGEGSRSATDSDFDADEGAPVFAVQVEKELARSLKIAGKLMTAGSMIILHRAQAFGNARLFMDTPHCGLPAFNTKDDPLALGTPKDTQDPNHEDDALWHRSNHREGSPTDSTATSTFSGSAVTTTESGSLFAPTQTSSAATHSTATSTSGSVSSSMVKPNSLLKSATTSQSASSHGSHGGATGSSTGSGATGGSVPAKMFFPPDDRYLGGPFDAKVSLQRCKLAAAVMHETYLTLEREKEREMASSTGQRRRLSLTPVPRSDNHSGGTASRSDSTISAGTNELTRTREGEATPRLPPYSACSYVLSAYVWLMLSLLALLGNDDREQAAQQIEVLRSRARSIHTVLERMSASWRNAREYRVEVETLLLANERLAG</sequence>